<comment type="similarity">
    <text evidence="2">Belongs to the metallo-dependent hydrolases superfamily. Adenosine and AMP deaminases family.</text>
</comment>
<name>A0A2T5VFH6_9HYPH</name>
<dbReference type="PANTHER" id="PTHR43114">
    <property type="entry name" value="ADENINE DEAMINASE"/>
    <property type="match status" value="1"/>
</dbReference>
<gene>
    <name evidence="7" type="ORF">C8N35_101543</name>
</gene>
<dbReference type="Gene3D" id="3.20.20.140">
    <property type="entry name" value="Metal-dependent hydrolases"/>
    <property type="match status" value="1"/>
</dbReference>
<dbReference type="NCBIfam" id="NF006848">
    <property type="entry name" value="PRK09358.1-3"/>
    <property type="match status" value="1"/>
</dbReference>
<comment type="caution">
    <text evidence="7">The sequence shown here is derived from an EMBL/GenBank/DDBJ whole genome shotgun (WGS) entry which is preliminary data.</text>
</comment>
<dbReference type="InterPro" id="IPR001365">
    <property type="entry name" value="A_deaminase_dom"/>
</dbReference>
<keyword evidence="5" id="KW-0862">Zinc</keyword>
<dbReference type="GO" id="GO:0019239">
    <property type="term" value="F:deaminase activity"/>
    <property type="evidence" value="ECO:0007669"/>
    <property type="project" value="InterPro"/>
</dbReference>
<dbReference type="InterPro" id="IPR032466">
    <property type="entry name" value="Metal_Hydrolase"/>
</dbReference>
<evidence type="ECO:0000256" key="4">
    <source>
        <dbReference type="ARBA" id="ARBA00022801"/>
    </source>
</evidence>
<dbReference type="GO" id="GO:0046872">
    <property type="term" value="F:metal ion binding"/>
    <property type="evidence" value="ECO:0007669"/>
    <property type="project" value="UniProtKB-KW"/>
</dbReference>
<dbReference type="SUPFAM" id="SSF51556">
    <property type="entry name" value="Metallo-dependent hydrolases"/>
    <property type="match status" value="1"/>
</dbReference>
<organism evidence="7 8">
    <name type="scientific">Breoghania corrubedonensis</name>
    <dbReference type="NCBI Taxonomy" id="665038"/>
    <lineage>
        <taxon>Bacteria</taxon>
        <taxon>Pseudomonadati</taxon>
        <taxon>Pseudomonadota</taxon>
        <taxon>Alphaproteobacteria</taxon>
        <taxon>Hyphomicrobiales</taxon>
        <taxon>Stappiaceae</taxon>
        <taxon>Breoghania</taxon>
    </lineage>
</organism>
<evidence type="ECO:0000256" key="5">
    <source>
        <dbReference type="ARBA" id="ARBA00022833"/>
    </source>
</evidence>
<dbReference type="Pfam" id="PF00962">
    <property type="entry name" value="A_deaminase"/>
    <property type="match status" value="1"/>
</dbReference>
<evidence type="ECO:0000259" key="6">
    <source>
        <dbReference type="Pfam" id="PF00962"/>
    </source>
</evidence>
<keyword evidence="4" id="KW-0378">Hydrolase</keyword>
<evidence type="ECO:0000313" key="8">
    <source>
        <dbReference type="Proteomes" id="UP000244081"/>
    </source>
</evidence>
<comment type="cofactor">
    <cofactor evidence="1">
        <name>Zn(2+)</name>
        <dbReference type="ChEBI" id="CHEBI:29105"/>
    </cofactor>
</comment>
<dbReference type="AlphaFoldDB" id="A0A2T5VFH6"/>
<protein>
    <submittedName>
        <fullName evidence="7">Adenosine deaminase</fullName>
    </submittedName>
</protein>
<dbReference type="PANTHER" id="PTHR43114:SF6">
    <property type="entry name" value="ADENINE DEAMINASE"/>
    <property type="match status" value="1"/>
</dbReference>
<dbReference type="NCBIfam" id="TIGR01430">
    <property type="entry name" value="aden_deam"/>
    <property type="match status" value="1"/>
</dbReference>
<evidence type="ECO:0000256" key="3">
    <source>
        <dbReference type="ARBA" id="ARBA00022723"/>
    </source>
</evidence>
<dbReference type="InterPro" id="IPR006330">
    <property type="entry name" value="Ado/ade_deaminase"/>
</dbReference>
<accession>A0A2T5VFH6</accession>
<dbReference type="OrthoDB" id="105475at2"/>
<dbReference type="EMBL" id="QAYG01000001">
    <property type="protein sequence ID" value="PTW62499.1"/>
    <property type="molecule type" value="Genomic_DNA"/>
</dbReference>
<keyword evidence="3" id="KW-0479">Metal-binding</keyword>
<reference evidence="7 8" key="1">
    <citation type="submission" date="2018-04" db="EMBL/GenBank/DDBJ databases">
        <title>Genomic Encyclopedia of Archaeal and Bacterial Type Strains, Phase II (KMG-II): from individual species to whole genera.</title>
        <authorList>
            <person name="Goeker M."/>
        </authorList>
    </citation>
    <scope>NUCLEOTIDE SEQUENCE [LARGE SCALE GENOMIC DNA]</scope>
    <source>
        <strain evidence="7 8">DSM 23382</strain>
    </source>
</reference>
<dbReference type="RefSeq" id="WP_107988061.1">
    <property type="nucleotide sequence ID" value="NZ_QAYG01000001.1"/>
</dbReference>
<dbReference type="CDD" id="cd01320">
    <property type="entry name" value="ADA"/>
    <property type="match status" value="1"/>
</dbReference>
<proteinExistence type="inferred from homology"/>
<sequence length="331" mass="35237">MRLTAELHCHIEGAAPPDLVRRLGARHGISLDGLFTCRGGYAWHDFTSFLTAYDRAASVFRTPEDYADLAHAHFAGAARNGMIYGEVFISPDHAASSGLSYASYVEGLAAGIARAREETGVEGRMIVVGIRHLGAQAVERAACVMSEEPHPLVTGFGLAGDERVGRAADFARAFKLAGEAGYGLTAHAGEFGGPESVAEVLDCLAVSRIGHGVRAIEDPALVSRLAGEGTVLEVCPGSNIALGLYPGFDRHPIGRLHRSGVAVTISSDDPPFFATTLAREYAETARAQGWGETELDALTRTALHAAFCDEATRERLLARLEEKRPEQPAES</sequence>
<feature type="domain" description="Adenosine deaminase" evidence="6">
    <location>
        <begin position="5"/>
        <end position="322"/>
    </location>
</feature>
<evidence type="ECO:0000256" key="2">
    <source>
        <dbReference type="ARBA" id="ARBA00006676"/>
    </source>
</evidence>
<keyword evidence="8" id="KW-1185">Reference proteome</keyword>
<dbReference type="Proteomes" id="UP000244081">
    <property type="component" value="Unassembled WGS sequence"/>
</dbReference>
<evidence type="ECO:0000256" key="1">
    <source>
        <dbReference type="ARBA" id="ARBA00001947"/>
    </source>
</evidence>
<evidence type="ECO:0000313" key="7">
    <source>
        <dbReference type="EMBL" id="PTW62499.1"/>
    </source>
</evidence>
<dbReference type="GO" id="GO:0016814">
    <property type="term" value="F:hydrolase activity, acting on carbon-nitrogen (but not peptide) bonds, in cyclic amidines"/>
    <property type="evidence" value="ECO:0007669"/>
    <property type="project" value="UniProtKB-ARBA"/>
</dbReference>